<dbReference type="PANTHER" id="PTHR30469">
    <property type="entry name" value="MULTIDRUG RESISTANCE PROTEIN MDTA"/>
    <property type="match status" value="1"/>
</dbReference>
<dbReference type="Pfam" id="PF25917">
    <property type="entry name" value="BSH_RND"/>
    <property type="match status" value="1"/>
</dbReference>
<proteinExistence type="inferred from homology"/>
<evidence type="ECO:0000256" key="1">
    <source>
        <dbReference type="ARBA" id="ARBA00004196"/>
    </source>
</evidence>
<evidence type="ECO:0000256" key="3">
    <source>
        <dbReference type="ARBA" id="ARBA00022448"/>
    </source>
</evidence>
<feature type="domain" description="Multidrug resistance protein MdtA-like barrel-sandwich hybrid" evidence="7">
    <location>
        <begin position="98"/>
        <end position="254"/>
    </location>
</feature>
<name>A0A2A7S2Q0_BURGA</name>
<dbReference type="Gene3D" id="2.40.420.20">
    <property type="match status" value="1"/>
</dbReference>
<organism evidence="10 11">
    <name type="scientific">Burkholderia gladioli</name>
    <name type="common">Pseudomonas marginata</name>
    <name type="synonym">Phytomonas marginata</name>
    <dbReference type="NCBI Taxonomy" id="28095"/>
    <lineage>
        <taxon>Bacteria</taxon>
        <taxon>Pseudomonadati</taxon>
        <taxon>Pseudomonadota</taxon>
        <taxon>Betaproteobacteria</taxon>
        <taxon>Burkholderiales</taxon>
        <taxon>Burkholderiaceae</taxon>
        <taxon>Burkholderia</taxon>
    </lineage>
</organism>
<comment type="caution">
    <text evidence="10">The sequence shown here is derived from an EMBL/GenBank/DDBJ whole genome shotgun (WGS) entry which is preliminary data.</text>
</comment>
<gene>
    <name evidence="10" type="ORF">CRM94_24695</name>
</gene>
<dbReference type="Pfam" id="PF25876">
    <property type="entry name" value="HH_MFP_RND"/>
    <property type="match status" value="1"/>
</dbReference>
<evidence type="ECO:0000256" key="5">
    <source>
        <dbReference type="SAM" id="Phobius"/>
    </source>
</evidence>
<dbReference type="Gene3D" id="2.40.50.100">
    <property type="match status" value="1"/>
</dbReference>
<dbReference type="InterPro" id="IPR058625">
    <property type="entry name" value="MdtA-like_BSH"/>
</dbReference>
<dbReference type="InterPro" id="IPR006143">
    <property type="entry name" value="RND_pump_MFP"/>
</dbReference>
<dbReference type="Gene3D" id="2.40.30.170">
    <property type="match status" value="1"/>
</dbReference>
<dbReference type="Pfam" id="PF25967">
    <property type="entry name" value="RND-MFP_C"/>
    <property type="match status" value="1"/>
</dbReference>
<evidence type="ECO:0000259" key="8">
    <source>
        <dbReference type="Pfam" id="PF25967"/>
    </source>
</evidence>
<evidence type="ECO:0000313" key="10">
    <source>
        <dbReference type="EMBL" id="PEH37699.1"/>
    </source>
</evidence>
<dbReference type="GO" id="GO:0019898">
    <property type="term" value="C:extrinsic component of membrane"/>
    <property type="evidence" value="ECO:0007669"/>
    <property type="project" value="InterPro"/>
</dbReference>
<reference evidence="11" key="1">
    <citation type="submission" date="2017-09" db="EMBL/GenBank/DDBJ databases">
        <title>FDA dAtabase for Regulatory Grade micrObial Sequences (FDA-ARGOS): Supporting development and validation of Infectious Disease Dx tests.</title>
        <authorList>
            <person name="Minogue T."/>
            <person name="Wolcott M."/>
            <person name="Wasieloski L."/>
            <person name="Aguilar W."/>
            <person name="Moore D."/>
            <person name="Tallon L."/>
            <person name="Sadzewicz L."/>
            <person name="Ott S."/>
            <person name="Zhao X."/>
            <person name="Nagaraj S."/>
            <person name="Vavikolanu K."/>
            <person name="Aluvathingal J."/>
            <person name="Nadendla S."/>
            <person name="Sichtig H."/>
        </authorList>
    </citation>
    <scope>NUCLEOTIDE SEQUENCE [LARGE SCALE GENOMIC DNA]</scope>
    <source>
        <strain evidence="11">FDAARGOS_390</strain>
    </source>
</reference>
<evidence type="ECO:0000259" key="6">
    <source>
        <dbReference type="Pfam" id="PF25876"/>
    </source>
</evidence>
<dbReference type="InterPro" id="IPR058636">
    <property type="entry name" value="Beta-barrel_YknX"/>
</dbReference>
<feature type="domain" description="YknX-like beta-barrel" evidence="9">
    <location>
        <begin position="261"/>
        <end position="344"/>
    </location>
</feature>
<dbReference type="SUPFAM" id="SSF111369">
    <property type="entry name" value="HlyD-like secretion proteins"/>
    <property type="match status" value="1"/>
</dbReference>
<dbReference type="InterPro" id="IPR030190">
    <property type="entry name" value="MacA_alpha-hairpin_sf"/>
</dbReference>
<keyword evidence="5" id="KW-1133">Transmembrane helix</keyword>
<dbReference type="GO" id="GO:1990961">
    <property type="term" value="P:xenobiotic detoxification by transmembrane export across the plasma membrane"/>
    <property type="evidence" value="ECO:0007669"/>
    <property type="project" value="InterPro"/>
</dbReference>
<dbReference type="GO" id="GO:0015562">
    <property type="term" value="F:efflux transmembrane transporter activity"/>
    <property type="evidence" value="ECO:0007669"/>
    <property type="project" value="TreeGrafter"/>
</dbReference>
<dbReference type="Proteomes" id="UP000220629">
    <property type="component" value="Unassembled WGS sequence"/>
</dbReference>
<dbReference type="NCBIfam" id="TIGR01730">
    <property type="entry name" value="RND_mfp"/>
    <property type="match status" value="1"/>
</dbReference>
<dbReference type="GO" id="GO:0030313">
    <property type="term" value="C:cell envelope"/>
    <property type="evidence" value="ECO:0007669"/>
    <property type="project" value="UniProtKB-SubCell"/>
</dbReference>
<dbReference type="EMBL" id="PDDY01000004">
    <property type="protein sequence ID" value="PEH37699.1"/>
    <property type="molecule type" value="Genomic_DNA"/>
</dbReference>
<sequence>MIVCGRFDPRVLDACADRRTAPDRFRYNKSKKLGVSVKISRRSAVIPISFIALASIAGGYLYVSHRDAKPAFRYLTIPVTRGAIVDVVHATGTLDSSNVVNVGAQVSGEIKKMYVSLGDRVKKGQMIAEIDSATQIDALNTARAMLASLDGQMASERAVLEQDRIAFDRARRLAGSDAGSQQDMDNARLVYKAALGTLRSLQGQRTVDQIAVNTARVTLGYTKIRAPGEGVVVALLSVQGQTVNANQQTPNIVMLADPNKLIVRTSVSEIDIRKIRPGQIVSITLLGGGREYRGTVRSVAPAPRDFDSENSLSSQKQPGAITFDVVIGVDDPDTQLRLGTTTRVSMRVASASDAIALPSELVNVLPGGRKGFVQVLEHGKPKLREVTIGIDNGNIVQILGGLRPDTRVITKVEPTTAPSTLRGG</sequence>
<dbReference type="InterPro" id="IPR058624">
    <property type="entry name" value="MdtA-like_HH"/>
</dbReference>
<dbReference type="GO" id="GO:1990195">
    <property type="term" value="C:macrolide transmembrane transporter complex"/>
    <property type="evidence" value="ECO:0007669"/>
    <property type="project" value="InterPro"/>
</dbReference>
<dbReference type="GO" id="GO:1990281">
    <property type="term" value="C:efflux pump complex"/>
    <property type="evidence" value="ECO:0007669"/>
    <property type="project" value="TreeGrafter"/>
</dbReference>
<keyword evidence="4" id="KW-0175">Coiled coil</keyword>
<comment type="subcellular location">
    <subcellularLocation>
        <location evidence="1">Cell envelope</location>
    </subcellularLocation>
</comment>
<keyword evidence="3" id="KW-0813">Transport</keyword>
<keyword evidence="5" id="KW-0472">Membrane</keyword>
<dbReference type="AlphaFoldDB" id="A0A2A7S2Q0"/>
<dbReference type="Gene3D" id="6.10.140.1990">
    <property type="match status" value="1"/>
</dbReference>
<dbReference type="OrthoDB" id="9784484at2"/>
<evidence type="ECO:0000256" key="2">
    <source>
        <dbReference type="ARBA" id="ARBA00009477"/>
    </source>
</evidence>
<protein>
    <submittedName>
        <fullName evidence="10">Efflux RND transporter periplasmic adaptor subunit</fullName>
    </submittedName>
</protein>
<evidence type="ECO:0000256" key="4">
    <source>
        <dbReference type="ARBA" id="ARBA00023054"/>
    </source>
</evidence>
<dbReference type="InterPro" id="IPR058627">
    <property type="entry name" value="MdtA-like_C"/>
</dbReference>
<evidence type="ECO:0000313" key="11">
    <source>
        <dbReference type="Proteomes" id="UP000220629"/>
    </source>
</evidence>
<keyword evidence="5" id="KW-0812">Transmembrane</keyword>
<feature type="domain" description="Multidrug resistance protein MdtA-like C-terminal permuted SH3" evidence="8">
    <location>
        <begin position="353"/>
        <end position="410"/>
    </location>
</feature>
<comment type="similarity">
    <text evidence="2">Belongs to the membrane fusion protein (MFP) (TC 8.A.1) family.</text>
</comment>
<evidence type="ECO:0000259" key="9">
    <source>
        <dbReference type="Pfam" id="PF25990"/>
    </source>
</evidence>
<dbReference type="PANTHER" id="PTHR30469:SF33">
    <property type="entry name" value="SLR1207 PROTEIN"/>
    <property type="match status" value="1"/>
</dbReference>
<accession>A0A2A7S2Q0</accession>
<feature type="transmembrane region" description="Helical" evidence="5">
    <location>
        <begin position="44"/>
        <end position="63"/>
    </location>
</feature>
<dbReference type="Pfam" id="PF25990">
    <property type="entry name" value="Beta-barrel_YknX"/>
    <property type="match status" value="1"/>
</dbReference>
<feature type="domain" description="Multidrug resistance protein MdtA-like alpha-helical hairpin" evidence="6">
    <location>
        <begin position="146"/>
        <end position="222"/>
    </location>
</feature>
<evidence type="ECO:0000259" key="7">
    <source>
        <dbReference type="Pfam" id="PF25917"/>
    </source>
</evidence>